<gene>
    <name evidence="1" type="ORF">V6M85_07960</name>
</gene>
<name>A0AAX4KX13_9CREN</name>
<organism evidence="1 2">
    <name type="scientific">Sulfolobus tengchongensis</name>
    <dbReference type="NCBI Taxonomy" id="207809"/>
    <lineage>
        <taxon>Archaea</taxon>
        <taxon>Thermoproteota</taxon>
        <taxon>Thermoprotei</taxon>
        <taxon>Sulfolobales</taxon>
        <taxon>Sulfolobaceae</taxon>
        <taxon>Sulfolobus</taxon>
    </lineage>
</organism>
<evidence type="ECO:0008006" key="3">
    <source>
        <dbReference type="Google" id="ProtNLM"/>
    </source>
</evidence>
<dbReference type="Proteomes" id="UP001432202">
    <property type="component" value="Chromosome"/>
</dbReference>
<sequence>MEEKCLDTDALILIYKKDIVEKFEGYYITCITLFEFLRGIAVKTVFFLP</sequence>
<dbReference type="EMBL" id="CP146016">
    <property type="protein sequence ID" value="WWQ59434.1"/>
    <property type="molecule type" value="Genomic_DNA"/>
</dbReference>
<dbReference type="AlphaFoldDB" id="A0AAX4KX13"/>
<evidence type="ECO:0000313" key="2">
    <source>
        <dbReference type="Proteomes" id="UP001432202"/>
    </source>
</evidence>
<dbReference type="RefSeq" id="WP_338598590.1">
    <property type="nucleotide sequence ID" value="NZ_CP146016.1"/>
</dbReference>
<accession>A0AAX4KX13</accession>
<dbReference type="GeneID" id="89336694"/>
<reference evidence="1 2" key="1">
    <citation type="submission" date="2024-02" db="EMBL/GenBank/DDBJ databases">
        <title>STSV induces naive adaptation in Sulfolobus.</title>
        <authorList>
            <person name="Xiang X."/>
            <person name="Song M."/>
        </authorList>
    </citation>
    <scope>NUCLEOTIDE SEQUENCE [LARGE SCALE GENOMIC DNA]</scope>
    <source>
        <strain evidence="1 2">RT2</strain>
    </source>
</reference>
<protein>
    <recommendedName>
        <fullName evidence="3">PIN domain-containing protein</fullName>
    </recommendedName>
</protein>
<proteinExistence type="predicted"/>
<evidence type="ECO:0000313" key="1">
    <source>
        <dbReference type="EMBL" id="WWQ59434.1"/>
    </source>
</evidence>
<keyword evidence="2" id="KW-1185">Reference proteome</keyword>